<dbReference type="GO" id="GO:0000981">
    <property type="term" value="F:DNA-binding transcription factor activity, RNA polymerase II-specific"/>
    <property type="evidence" value="ECO:0007669"/>
    <property type="project" value="InterPro"/>
</dbReference>
<accession>A0AAW0R5N7</accession>
<feature type="compositionally biased region" description="Low complexity" evidence="5">
    <location>
        <begin position="115"/>
        <end position="125"/>
    </location>
</feature>
<dbReference type="InterPro" id="IPR051127">
    <property type="entry name" value="Fungal_SecMet_Regulators"/>
</dbReference>
<comment type="caution">
    <text evidence="7">The sequence shown here is derived from an EMBL/GenBank/DDBJ whole genome shotgun (WGS) entry which is preliminary data.</text>
</comment>
<dbReference type="PROSITE" id="PS00463">
    <property type="entry name" value="ZN2_CY6_FUNGAL_1"/>
    <property type="match status" value="1"/>
</dbReference>
<feature type="region of interest" description="Disordered" evidence="5">
    <location>
        <begin position="75"/>
        <end position="132"/>
    </location>
</feature>
<dbReference type="Gene3D" id="4.10.240.10">
    <property type="entry name" value="Zn(2)-C6 fungal-type DNA-binding domain"/>
    <property type="match status" value="1"/>
</dbReference>
<gene>
    <name evidence="7" type="ORF">PG999_004114</name>
</gene>
<feature type="domain" description="Zn(2)-C6 fungal-type" evidence="6">
    <location>
        <begin position="47"/>
        <end position="76"/>
    </location>
</feature>
<keyword evidence="3" id="KW-0539">Nucleus</keyword>
<evidence type="ECO:0000259" key="6">
    <source>
        <dbReference type="PROSITE" id="PS50048"/>
    </source>
</evidence>
<keyword evidence="4" id="KW-0175">Coiled coil</keyword>
<evidence type="ECO:0000256" key="5">
    <source>
        <dbReference type="SAM" id="MobiDB-lite"/>
    </source>
</evidence>
<dbReference type="GO" id="GO:0008270">
    <property type="term" value="F:zinc ion binding"/>
    <property type="evidence" value="ECO:0007669"/>
    <property type="project" value="InterPro"/>
</dbReference>
<dbReference type="CDD" id="cd00067">
    <property type="entry name" value="GAL4"/>
    <property type="match status" value="1"/>
</dbReference>
<dbReference type="Proteomes" id="UP001392437">
    <property type="component" value="Unassembled WGS sequence"/>
</dbReference>
<name>A0AAW0R5N7_9PEZI</name>
<dbReference type="GO" id="GO:0000435">
    <property type="term" value="P:positive regulation of transcription from RNA polymerase II promoter by galactose"/>
    <property type="evidence" value="ECO:0007669"/>
    <property type="project" value="TreeGrafter"/>
</dbReference>
<dbReference type="SUPFAM" id="SSF57701">
    <property type="entry name" value="Zn2/Cys6 DNA-binding domain"/>
    <property type="match status" value="1"/>
</dbReference>
<feature type="compositionally biased region" description="Polar residues" evidence="5">
    <location>
        <begin position="93"/>
        <end position="102"/>
    </location>
</feature>
<evidence type="ECO:0000256" key="4">
    <source>
        <dbReference type="SAM" id="Coils"/>
    </source>
</evidence>
<dbReference type="EMBL" id="JAQQWP010000003">
    <property type="protein sequence ID" value="KAK8124196.1"/>
    <property type="molecule type" value="Genomic_DNA"/>
</dbReference>
<evidence type="ECO:0000256" key="3">
    <source>
        <dbReference type="ARBA" id="ARBA00023242"/>
    </source>
</evidence>
<keyword evidence="1" id="KW-0805">Transcription regulation</keyword>
<evidence type="ECO:0000313" key="7">
    <source>
        <dbReference type="EMBL" id="KAK8124196.1"/>
    </source>
</evidence>
<dbReference type="SMART" id="SM00066">
    <property type="entry name" value="GAL4"/>
    <property type="match status" value="1"/>
</dbReference>
<dbReference type="Pfam" id="PF00172">
    <property type="entry name" value="Zn_clus"/>
    <property type="match status" value="1"/>
</dbReference>
<organism evidence="7 8">
    <name type="scientific">Apiospora kogelbergensis</name>
    <dbReference type="NCBI Taxonomy" id="1337665"/>
    <lineage>
        <taxon>Eukaryota</taxon>
        <taxon>Fungi</taxon>
        <taxon>Dikarya</taxon>
        <taxon>Ascomycota</taxon>
        <taxon>Pezizomycotina</taxon>
        <taxon>Sordariomycetes</taxon>
        <taxon>Xylariomycetidae</taxon>
        <taxon>Amphisphaeriales</taxon>
        <taxon>Apiosporaceae</taxon>
        <taxon>Apiospora</taxon>
    </lineage>
</organism>
<dbReference type="AlphaFoldDB" id="A0AAW0R5N7"/>
<proteinExistence type="predicted"/>
<dbReference type="PANTHER" id="PTHR47424">
    <property type="entry name" value="REGULATORY PROTEIN GAL4"/>
    <property type="match status" value="1"/>
</dbReference>
<dbReference type="PROSITE" id="PS50048">
    <property type="entry name" value="ZN2_CY6_FUNGAL_2"/>
    <property type="match status" value="1"/>
</dbReference>
<sequence>MEPTPQSTLPAPMFASFRVPDVAVVEDAKKDKPPSPRPNVREHTLIACNSCRQRKLKCSGEDCCSRCKSDGRPCIYARSRRGNGATRARKQSRASSPSSLTNRGEKSMAANPNGSSMSTPSASGSDNFHDNFHDNIRDERAEIAATEPSSSAASDGQNPFNIETMSFLANLDMYDFTTSTDTPDAGMSSESHVPARSGVTDLSSVVSTEVLGHLNSATKHSTAINFSHAPTSCCLGSILDHLESIGVHRASAQATGVDGFLIYLRSSTKACTAMLDCAECQLYLEKPMLMAAVVHQMGNVCSDLAKLLSQRESGGGGDDVIGTSGGPIWVGQYIVEAPEVRENIIYHLVELHVHDLLALLRNVLEKLDRQNEAYKLIMEAKERAYNTLLSLQPKKDALRDDYSRRLYLC</sequence>
<evidence type="ECO:0000256" key="2">
    <source>
        <dbReference type="ARBA" id="ARBA00023163"/>
    </source>
</evidence>
<reference evidence="7 8" key="1">
    <citation type="submission" date="2023-01" db="EMBL/GenBank/DDBJ databases">
        <title>Analysis of 21 Apiospora genomes using comparative genomics revels a genus with tremendous synthesis potential of carbohydrate active enzymes and secondary metabolites.</title>
        <authorList>
            <person name="Sorensen T."/>
        </authorList>
    </citation>
    <scope>NUCLEOTIDE SEQUENCE [LARGE SCALE GENOMIC DNA]</scope>
    <source>
        <strain evidence="7 8">CBS 117206</strain>
    </source>
</reference>
<dbReference type="GO" id="GO:0005634">
    <property type="term" value="C:nucleus"/>
    <property type="evidence" value="ECO:0007669"/>
    <property type="project" value="TreeGrafter"/>
</dbReference>
<dbReference type="InterPro" id="IPR001138">
    <property type="entry name" value="Zn2Cys6_DnaBD"/>
</dbReference>
<dbReference type="PANTHER" id="PTHR47424:SF9">
    <property type="entry name" value="TAH-2"/>
    <property type="match status" value="1"/>
</dbReference>
<protein>
    <submittedName>
        <fullName evidence="7">Fungal-specific transcription factor domain protein</fullName>
    </submittedName>
</protein>
<evidence type="ECO:0000313" key="8">
    <source>
        <dbReference type="Proteomes" id="UP001392437"/>
    </source>
</evidence>
<keyword evidence="8" id="KW-1185">Reference proteome</keyword>
<evidence type="ECO:0000256" key="1">
    <source>
        <dbReference type="ARBA" id="ARBA00023015"/>
    </source>
</evidence>
<dbReference type="GO" id="GO:0000978">
    <property type="term" value="F:RNA polymerase II cis-regulatory region sequence-specific DNA binding"/>
    <property type="evidence" value="ECO:0007669"/>
    <property type="project" value="TreeGrafter"/>
</dbReference>
<keyword evidence="2" id="KW-0804">Transcription</keyword>
<feature type="coiled-coil region" evidence="4">
    <location>
        <begin position="357"/>
        <end position="384"/>
    </location>
</feature>
<dbReference type="InterPro" id="IPR036864">
    <property type="entry name" value="Zn2-C6_fun-type_DNA-bd_sf"/>
</dbReference>